<dbReference type="Proteomes" id="UP001153620">
    <property type="component" value="Chromosome 1"/>
</dbReference>
<dbReference type="GO" id="GO:0015630">
    <property type="term" value="C:microtubule cytoskeleton"/>
    <property type="evidence" value="ECO:0007669"/>
    <property type="project" value="UniProtKB-UniRule"/>
</dbReference>
<evidence type="ECO:0000256" key="4">
    <source>
        <dbReference type="SAM" id="Coils"/>
    </source>
</evidence>
<dbReference type="GO" id="GO:0005634">
    <property type="term" value="C:nucleus"/>
    <property type="evidence" value="ECO:0007669"/>
    <property type="project" value="TreeGrafter"/>
</dbReference>
<dbReference type="GO" id="GO:0060294">
    <property type="term" value="P:cilium movement involved in cell motility"/>
    <property type="evidence" value="ECO:0007669"/>
    <property type="project" value="UniProtKB-UniRule"/>
</dbReference>
<dbReference type="PRINTS" id="PR00511">
    <property type="entry name" value="TEKTIN"/>
</dbReference>
<keyword evidence="4" id="KW-0175">Coiled coil</keyword>
<evidence type="ECO:0000313" key="5">
    <source>
        <dbReference type="EMBL" id="CAG9800771.1"/>
    </source>
</evidence>
<dbReference type="GO" id="GO:0060271">
    <property type="term" value="P:cilium assembly"/>
    <property type="evidence" value="ECO:0007669"/>
    <property type="project" value="UniProtKB-UniRule"/>
</dbReference>
<keyword evidence="3" id="KW-0966">Cell projection</keyword>
<dbReference type="GO" id="GO:0005930">
    <property type="term" value="C:axoneme"/>
    <property type="evidence" value="ECO:0007669"/>
    <property type="project" value="UniProtKB-SubCell"/>
</dbReference>
<comment type="similarity">
    <text evidence="1 3">Belongs to the tektin family.</text>
</comment>
<dbReference type="Pfam" id="PF03148">
    <property type="entry name" value="Tektin"/>
    <property type="match status" value="1"/>
</dbReference>
<keyword evidence="3" id="KW-0969">Cilium</keyword>
<name>A0A9N9RPG9_9DIPT</name>
<comment type="subcellular location">
    <subcellularLocation>
        <location evidence="3">Cytoplasm</location>
        <location evidence="3">Cytoskeleton</location>
        <location evidence="3">Cilium axoneme</location>
    </subcellularLocation>
</comment>
<sequence>MASIQSVVTFEKPLKHLSLNDWNLRISQLSSNSETKRFDAFNLRQTSRNLRNESTVESFWSTYYNNERFADRVAELDRWHQTMVECYKRIQKEIKMLQDEKEMTEKCLESQITPLIVVSECISQRDVRLPPELTYDSVDEELQTELCIVESNKRLLRDQCQAAWNKLNELIEVRFKLNIDIEDKREAHDIDSEQMALNKECSSITYKVDPLRVPRNACTYNGWLENCKELKLLSDKELKESYAVRESLFVAREKAKNLLHAQQEKTEHTIRRRIFETQRQRNELQWQKNKTQDELEKVAREIGDLHETLRVKDNALKLTETRLENRTNRSGMELVLDSVYDGLCDEVVQLREIRKVLKERILNAKGMHNYLEIQLAKIDQDLQNKEHSLATDVKGLDMRMRLKQNSWNTSDRAIEFSNVENQISRN</sequence>
<keyword evidence="6" id="KW-1185">Reference proteome</keyword>
<dbReference type="InterPro" id="IPR000435">
    <property type="entry name" value="Tektins"/>
</dbReference>
<organism evidence="5 6">
    <name type="scientific">Chironomus riparius</name>
    <dbReference type="NCBI Taxonomy" id="315576"/>
    <lineage>
        <taxon>Eukaryota</taxon>
        <taxon>Metazoa</taxon>
        <taxon>Ecdysozoa</taxon>
        <taxon>Arthropoda</taxon>
        <taxon>Hexapoda</taxon>
        <taxon>Insecta</taxon>
        <taxon>Pterygota</taxon>
        <taxon>Neoptera</taxon>
        <taxon>Endopterygota</taxon>
        <taxon>Diptera</taxon>
        <taxon>Nematocera</taxon>
        <taxon>Chironomoidea</taxon>
        <taxon>Chironomidae</taxon>
        <taxon>Chironominae</taxon>
        <taxon>Chironomus</taxon>
    </lineage>
</organism>
<accession>A0A9N9RPG9</accession>
<evidence type="ECO:0000313" key="6">
    <source>
        <dbReference type="Proteomes" id="UP001153620"/>
    </source>
</evidence>
<reference evidence="5" key="2">
    <citation type="submission" date="2022-10" db="EMBL/GenBank/DDBJ databases">
        <authorList>
            <consortium name="ENA_rothamsted_submissions"/>
            <consortium name="culmorum"/>
            <person name="King R."/>
        </authorList>
    </citation>
    <scope>NUCLEOTIDE SEQUENCE</scope>
</reference>
<keyword evidence="2" id="KW-0963">Cytoplasm</keyword>
<evidence type="ECO:0000256" key="2">
    <source>
        <dbReference type="ARBA" id="ARBA00022490"/>
    </source>
</evidence>
<dbReference type="PANTHER" id="PTHR19960">
    <property type="entry name" value="TEKTIN"/>
    <property type="match status" value="1"/>
</dbReference>
<feature type="coiled-coil region" evidence="4">
    <location>
        <begin position="274"/>
        <end position="308"/>
    </location>
</feature>
<evidence type="ECO:0000256" key="3">
    <source>
        <dbReference type="RuleBase" id="RU367040"/>
    </source>
</evidence>
<dbReference type="InterPro" id="IPR048256">
    <property type="entry name" value="Tektin-like"/>
</dbReference>
<dbReference type="AlphaFoldDB" id="A0A9N9RPG9"/>
<protein>
    <recommendedName>
        <fullName evidence="3">Tektin</fullName>
    </recommendedName>
</protein>
<proteinExistence type="inferred from homology"/>
<evidence type="ECO:0000256" key="1">
    <source>
        <dbReference type="ARBA" id="ARBA00007209"/>
    </source>
</evidence>
<keyword evidence="3" id="KW-0282">Flagellum</keyword>
<dbReference type="OrthoDB" id="440745at2759"/>
<dbReference type="EMBL" id="OU895877">
    <property type="protein sequence ID" value="CAG9800771.1"/>
    <property type="molecule type" value="Genomic_DNA"/>
</dbReference>
<gene>
    <name evidence="5" type="ORF">CHIRRI_LOCUS3709</name>
</gene>
<reference evidence="5" key="1">
    <citation type="submission" date="2022-01" db="EMBL/GenBank/DDBJ databases">
        <authorList>
            <person name="King R."/>
        </authorList>
    </citation>
    <scope>NUCLEOTIDE SEQUENCE</scope>
</reference>
<dbReference type="PANTHER" id="PTHR19960:SF7">
    <property type="entry name" value="TEKTIN"/>
    <property type="match status" value="1"/>
</dbReference>